<keyword evidence="2" id="KW-1185">Reference proteome</keyword>
<dbReference type="RefSeq" id="WP_183225369.1">
    <property type="nucleotide sequence ID" value="NZ_BMPW01000021.1"/>
</dbReference>
<evidence type="ECO:0000313" key="1">
    <source>
        <dbReference type="EMBL" id="MBB3099306.1"/>
    </source>
</evidence>
<name>A0A7W5ANE1_9ACTN</name>
<dbReference type="AlphaFoldDB" id="A0A7W5ANE1"/>
<sequence>MSEIASFEDLTGGEAESITVELAGGKTVRVRGLSRYEYMLAGKQSQRNGETDVNQFEGQIVHYGMVEPALSLGQVEAWQKAPGRSADFARVEREIMRLSGLGEDADKSDLRELRDES</sequence>
<evidence type="ECO:0000313" key="2">
    <source>
        <dbReference type="Proteomes" id="UP000590749"/>
    </source>
</evidence>
<protein>
    <submittedName>
        <fullName evidence="1">Uncharacterized protein</fullName>
    </submittedName>
</protein>
<reference evidence="1 2" key="1">
    <citation type="submission" date="2020-08" db="EMBL/GenBank/DDBJ databases">
        <title>Genomic Encyclopedia of Type Strains, Phase III (KMG-III): the genomes of soil and plant-associated and newly described type strains.</title>
        <authorList>
            <person name="Whitman W."/>
        </authorList>
    </citation>
    <scope>NUCLEOTIDE SEQUENCE [LARGE SCALE GENOMIC DNA]</scope>
    <source>
        <strain evidence="1 2">CECT 3287</strain>
    </source>
</reference>
<dbReference type="EMBL" id="JACHXF010000018">
    <property type="protein sequence ID" value="MBB3099306.1"/>
    <property type="molecule type" value="Genomic_DNA"/>
</dbReference>
<proteinExistence type="predicted"/>
<comment type="caution">
    <text evidence="1">The sequence shown here is derived from an EMBL/GenBank/DDBJ whole genome shotgun (WGS) entry which is preliminary data.</text>
</comment>
<organism evidence="1 2">
    <name type="scientific">Actinoplanes campanulatus</name>
    <dbReference type="NCBI Taxonomy" id="113559"/>
    <lineage>
        <taxon>Bacteria</taxon>
        <taxon>Bacillati</taxon>
        <taxon>Actinomycetota</taxon>
        <taxon>Actinomycetes</taxon>
        <taxon>Micromonosporales</taxon>
        <taxon>Micromonosporaceae</taxon>
        <taxon>Actinoplanes</taxon>
    </lineage>
</organism>
<accession>A0A7W5ANE1</accession>
<gene>
    <name evidence="1" type="ORF">FHR83_007012</name>
</gene>
<dbReference type="Proteomes" id="UP000590749">
    <property type="component" value="Unassembled WGS sequence"/>
</dbReference>